<feature type="non-terminal residue" evidence="1">
    <location>
        <position position="135"/>
    </location>
</feature>
<accession>A0A0V0GT21</accession>
<name>A0A0V0GT21_SOLCH</name>
<organism evidence="1">
    <name type="scientific">Solanum chacoense</name>
    <name type="common">Chaco potato</name>
    <dbReference type="NCBI Taxonomy" id="4108"/>
    <lineage>
        <taxon>Eukaryota</taxon>
        <taxon>Viridiplantae</taxon>
        <taxon>Streptophyta</taxon>
        <taxon>Embryophyta</taxon>
        <taxon>Tracheophyta</taxon>
        <taxon>Spermatophyta</taxon>
        <taxon>Magnoliopsida</taxon>
        <taxon>eudicotyledons</taxon>
        <taxon>Gunneridae</taxon>
        <taxon>Pentapetalae</taxon>
        <taxon>asterids</taxon>
        <taxon>lamiids</taxon>
        <taxon>Solanales</taxon>
        <taxon>Solanaceae</taxon>
        <taxon>Solanoideae</taxon>
        <taxon>Solaneae</taxon>
        <taxon>Solanum</taxon>
    </lineage>
</organism>
<protein>
    <submittedName>
        <fullName evidence="1">Putative ovule protein</fullName>
    </submittedName>
</protein>
<reference evidence="1" key="1">
    <citation type="submission" date="2015-12" db="EMBL/GenBank/DDBJ databases">
        <title>Gene expression during late stages of embryo sac development: a critical building block for successful pollen-pistil interactions.</title>
        <authorList>
            <person name="Liu Y."/>
            <person name="Joly V."/>
            <person name="Sabar M."/>
            <person name="Matton D.P."/>
        </authorList>
    </citation>
    <scope>NUCLEOTIDE SEQUENCE</scope>
</reference>
<dbReference type="AlphaFoldDB" id="A0A0V0GT21"/>
<proteinExistence type="predicted"/>
<evidence type="ECO:0000313" key="1">
    <source>
        <dbReference type="EMBL" id="JAP11244.1"/>
    </source>
</evidence>
<dbReference type="EMBL" id="GEDG01031673">
    <property type="protein sequence ID" value="JAP11244.1"/>
    <property type="molecule type" value="Transcribed_RNA"/>
</dbReference>
<sequence>MRKMRYKAPNLYKGLGLESRPYSTSTFLSKVACFHSLKILSTKEGQRGILKLLSLTPEKVRASFFPRHTVRLNALRRRGGAVIYVITVFVGRCSGRALSFLCPIPSYQTRLTSYQPAKGCEAGPGTRNESISVHG</sequence>